<dbReference type="InterPro" id="IPR058148">
    <property type="entry name" value="M949_RS01915-like_dom"/>
</dbReference>
<feature type="chain" id="PRO_5001992291" evidence="1">
    <location>
        <begin position="18"/>
        <end position="205"/>
    </location>
</feature>
<dbReference type="OrthoDB" id="8585774at2"/>
<reference evidence="2 3" key="1">
    <citation type="submission" date="2013-09" db="EMBL/GenBank/DDBJ databases">
        <authorList>
            <person name="Zeng Z."/>
            <person name="Chen C."/>
        </authorList>
    </citation>
    <scope>NUCLEOTIDE SEQUENCE [LARGE SCALE GENOMIC DNA]</scope>
    <source>
        <strain evidence="2 3">WB 4.1-42</strain>
    </source>
</reference>
<feature type="signal peptide" evidence="1">
    <location>
        <begin position="1"/>
        <end position="17"/>
    </location>
</feature>
<keyword evidence="1" id="KW-0732">Signal</keyword>
<dbReference type="EMBL" id="JRLY01000023">
    <property type="protein sequence ID" value="KGO91189.1"/>
    <property type="molecule type" value="Genomic_DNA"/>
</dbReference>
<dbReference type="AlphaFoldDB" id="A0A0A2MG16"/>
<dbReference type="STRING" id="1121898.GCA_000422725_04057"/>
<keyword evidence="3" id="KW-1185">Reference proteome</keyword>
<sequence>MKHILFIILLCSFSCFAQIKITPLDKAAIPKSITYTGTIVNAVKYTDSFGETIVITSQTGEYPSKTETDGSYRDAELFAYCYILQDGNWTQQWKVYDFTTECPVDIEANFVKNTFAVTDLDKNGKAEVWLTYITGCHGDPSPSTMKVILYEGTKKYAMRGSNKMRVGETEYEGGQYTFDEALKQAPKVFRDYATTLWNKNITPKF</sequence>
<dbReference type="eggNOG" id="ENOG5032DKZ">
    <property type="taxonomic scope" value="Bacteria"/>
</dbReference>
<evidence type="ECO:0000256" key="1">
    <source>
        <dbReference type="SAM" id="SignalP"/>
    </source>
</evidence>
<protein>
    <submittedName>
        <fullName evidence="2">Uncharacterized protein</fullName>
    </submittedName>
</protein>
<name>A0A0A2MG16_9FLAO</name>
<organism evidence="2 3">
    <name type="scientific">Flavobacterium subsaxonicum WB 4.1-42 = DSM 21790</name>
    <dbReference type="NCBI Taxonomy" id="1121898"/>
    <lineage>
        <taxon>Bacteria</taxon>
        <taxon>Pseudomonadati</taxon>
        <taxon>Bacteroidota</taxon>
        <taxon>Flavobacteriia</taxon>
        <taxon>Flavobacteriales</taxon>
        <taxon>Flavobacteriaceae</taxon>
        <taxon>Flavobacterium</taxon>
    </lineage>
</organism>
<comment type="caution">
    <text evidence="2">The sequence shown here is derived from an EMBL/GenBank/DDBJ whole genome shotgun (WGS) entry which is preliminary data.</text>
</comment>
<evidence type="ECO:0000313" key="3">
    <source>
        <dbReference type="Proteomes" id="UP000030111"/>
    </source>
</evidence>
<dbReference type="NCBIfam" id="NF046077">
    <property type="entry name" value="LPS_M949_RS01915"/>
    <property type="match status" value="1"/>
</dbReference>
<evidence type="ECO:0000313" key="2">
    <source>
        <dbReference type="EMBL" id="KGO91189.1"/>
    </source>
</evidence>
<accession>A0A0A2MG16</accession>
<gene>
    <name evidence="2" type="ORF">Q766_19230</name>
</gene>
<proteinExistence type="predicted"/>
<dbReference type="Proteomes" id="UP000030111">
    <property type="component" value="Unassembled WGS sequence"/>
</dbReference>